<gene>
    <name evidence="2" type="ORF">TCAP_05092</name>
</gene>
<dbReference type="Proteomes" id="UP000236621">
    <property type="component" value="Unassembled WGS sequence"/>
</dbReference>
<feature type="region of interest" description="Disordered" evidence="1">
    <location>
        <begin position="223"/>
        <end position="246"/>
    </location>
</feature>
<name>A0A2K3QBP1_9HYPO</name>
<protein>
    <submittedName>
        <fullName evidence="2">Uncharacterized protein</fullName>
    </submittedName>
</protein>
<reference evidence="2 3" key="1">
    <citation type="submission" date="2017-08" db="EMBL/GenBank/DDBJ databases">
        <title>Harnessing the power of phylogenomics to disentangle the directionality and signatures of interkingdom host jumping in the parasitic fungal genus Tolypocladium.</title>
        <authorList>
            <person name="Quandt C.A."/>
            <person name="Patterson W."/>
            <person name="Spatafora J.W."/>
        </authorList>
    </citation>
    <scope>NUCLEOTIDE SEQUENCE [LARGE SCALE GENOMIC DNA]</scope>
    <source>
        <strain evidence="2 3">CBS 113982</strain>
    </source>
</reference>
<feature type="region of interest" description="Disordered" evidence="1">
    <location>
        <begin position="420"/>
        <end position="448"/>
    </location>
</feature>
<feature type="compositionally biased region" description="Basic and acidic residues" evidence="1">
    <location>
        <begin position="475"/>
        <end position="485"/>
    </location>
</feature>
<feature type="region of interest" description="Disordered" evidence="1">
    <location>
        <begin position="88"/>
        <end position="113"/>
    </location>
</feature>
<dbReference type="EMBL" id="NRSZ01000823">
    <property type="protein sequence ID" value="PNY24966.1"/>
    <property type="molecule type" value="Genomic_DNA"/>
</dbReference>
<accession>A0A2K3QBP1</accession>
<feature type="compositionally biased region" description="Basic and acidic residues" evidence="1">
    <location>
        <begin position="288"/>
        <end position="297"/>
    </location>
</feature>
<sequence length="500" mass="53661">MSTSKPNAAGPPFWPLGNCKQGSSEIPVPILAGLVIVMLRARTSYIRSIPSQEPPRAVMLPLPLFFARVLDRPHGRCRQARDSACQSLSSAVPSTAPAAGTRLPASHPPGAQGAVARARQAAIQHPLYVSLPLPPPPLPPPSPLLPLVPASGRCPAADAAVLGNLLLDELARLMLLVAEQGIDHLGSSRINRTHESPRWYIPTRLPDSGVRTVALPQQWSPATATAPVPRILKPTHSLPSTANPSSPGRFLLHSTFTPAFFALPRLASPRQPAPSSSHHQPRTAAQRPADRPADRHRPCSGSASRIETTPWYSGCPTPSASLQFTVATSLDKIPPTTSSTTPVRLLLTHGCRLPRPARDLSSASFHHHDDKFRRILQRAAPTRPSALDPRCRLQLNDLGCLVIIASIFFINLYCPGSFPSSAPPAQQPRTSHPSKPETALPTKTAHQLPSTPLFSRHSVVDRSPARTCETSIAETDHLPSRDRQPTDFNLAIGATTSAAD</sequence>
<evidence type="ECO:0000256" key="1">
    <source>
        <dbReference type="SAM" id="MobiDB-lite"/>
    </source>
</evidence>
<feature type="region of interest" description="Disordered" evidence="1">
    <location>
        <begin position="267"/>
        <end position="305"/>
    </location>
</feature>
<dbReference type="AlphaFoldDB" id="A0A2K3QBP1"/>
<proteinExistence type="predicted"/>
<keyword evidence="3" id="KW-1185">Reference proteome</keyword>
<evidence type="ECO:0000313" key="3">
    <source>
        <dbReference type="Proteomes" id="UP000236621"/>
    </source>
</evidence>
<comment type="caution">
    <text evidence="2">The sequence shown here is derived from an EMBL/GenBank/DDBJ whole genome shotgun (WGS) entry which is preliminary data.</text>
</comment>
<feature type="compositionally biased region" description="Polar residues" evidence="1">
    <location>
        <begin position="237"/>
        <end position="246"/>
    </location>
</feature>
<feature type="region of interest" description="Disordered" evidence="1">
    <location>
        <begin position="475"/>
        <end position="500"/>
    </location>
</feature>
<organism evidence="2 3">
    <name type="scientific">Tolypocladium capitatum</name>
    <dbReference type="NCBI Taxonomy" id="45235"/>
    <lineage>
        <taxon>Eukaryota</taxon>
        <taxon>Fungi</taxon>
        <taxon>Dikarya</taxon>
        <taxon>Ascomycota</taxon>
        <taxon>Pezizomycotina</taxon>
        <taxon>Sordariomycetes</taxon>
        <taxon>Hypocreomycetidae</taxon>
        <taxon>Hypocreales</taxon>
        <taxon>Ophiocordycipitaceae</taxon>
        <taxon>Tolypocladium</taxon>
    </lineage>
</organism>
<evidence type="ECO:0000313" key="2">
    <source>
        <dbReference type="EMBL" id="PNY24966.1"/>
    </source>
</evidence>